<evidence type="ECO:0000313" key="4">
    <source>
        <dbReference type="Proteomes" id="UP000034455"/>
    </source>
</evidence>
<comment type="caution">
    <text evidence="3">The sequence shown here is derived from an EMBL/GenBank/DDBJ whole genome shotgun (WGS) entry which is preliminary data.</text>
</comment>
<dbReference type="InterPro" id="IPR023089">
    <property type="entry name" value="YozE_SAM-like"/>
</dbReference>
<dbReference type="NCBIfam" id="NF010193">
    <property type="entry name" value="PRK13672.1"/>
    <property type="match status" value="1"/>
</dbReference>
<proteinExistence type="inferred from homology"/>
<evidence type="ECO:0000256" key="1">
    <source>
        <dbReference type="HAMAP-Rule" id="MF_01538"/>
    </source>
</evidence>
<dbReference type="Gene3D" id="1.10.150.260">
    <property type="entry name" value="YozE SAM-like"/>
    <property type="match status" value="1"/>
</dbReference>
<sequence length="73" mass="8749">MKDHSFYQFALTARGRKDEKGELAEEIFDDLSFPRQEKDFHALSDYIEMQGSYTVSMSVFDSLYEEYTEWLKF</sequence>
<gene>
    <name evidence="3" type="ORF">UF66_0788</name>
</gene>
<dbReference type="HAMAP" id="MF_01538">
    <property type="entry name" value="UPF0346"/>
    <property type="match status" value="1"/>
</dbReference>
<dbReference type="EMBL" id="LAKJ01000013">
    <property type="protein sequence ID" value="KKI63741.1"/>
    <property type="molecule type" value="Genomic_DNA"/>
</dbReference>
<evidence type="ECO:0000313" key="3">
    <source>
        <dbReference type="EMBL" id="KKI63741.1"/>
    </source>
</evidence>
<dbReference type="Pfam" id="PF06855">
    <property type="entry name" value="YozE_SAM_like"/>
    <property type="match status" value="1"/>
</dbReference>
<dbReference type="AlphaFoldDB" id="A0A0M2NVH6"/>
<name>A0A0M2NVH6_STACC</name>
<comment type="similarity">
    <text evidence="1">Belongs to the UPF0346 family.</text>
</comment>
<dbReference type="SUPFAM" id="SSF140652">
    <property type="entry name" value="YozE-like"/>
    <property type="match status" value="1"/>
</dbReference>
<organism evidence="3 4">
    <name type="scientific">Staphylococcus cohnii subsp. cohnii</name>
    <dbReference type="NCBI Taxonomy" id="74704"/>
    <lineage>
        <taxon>Bacteria</taxon>
        <taxon>Bacillati</taxon>
        <taxon>Bacillota</taxon>
        <taxon>Bacilli</taxon>
        <taxon>Bacillales</taxon>
        <taxon>Staphylococcaceae</taxon>
        <taxon>Staphylococcus</taxon>
        <taxon>Staphylococcus cohnii species complex</taxon>
    </lineage>
</organism>
<protein>
    <recommendedName>
        <fullName evidence="1">UPF0346 protein UF66_0788</fullName>
    </recommendedName>
</protein>
<evidence type="ECO:0000259" key="2">
    <source>
        <dbReference type="Pfam" id="PF06855"/>
    </source>
</evidence>
<dbReference type="RefSeq" id="WP_019468959.1">
    <property type="nucleotide sequence ID" value="NZ_BKAS01000016.1"/>
</dbReference>
<dbReference type="PATRIC" id="fig|74704.6.peg.802"/>
<dbReference type="PIRSF" id="PIRSF037262">
    <property type="entry name" value="UCP037262"/>
    <property type="match status" value="1"/>
</dbReference>
<dbReference type="Proteomes" id="UP000034455">
    <property type="component" value="Unassembled WGS sequence"/>
</dbReference>
<dbReference type="InterPro" id="IPR010673">
    <property type="entry name" value="UPF0346"/>
</dbReference>
<reference evidence="3 4" key="1">
    <citation type="submission" date="2015-03" db="EMBL/GenBank/DDBJ databases">
        <title>Genome Assembly of Staphylococcus cohnii subsp. cohnii strain G22B2.</title>
        <authorList>
            <person name="Nair G."/>
            <person name="Kaur G."/>
            <person name="Khatri I."/>
            <person name="Singh N.K."/>
            <person name="Sathyabama S."/>
            <person name="Maurya S.K."/>
            <person name="Subramanian S."/>
            <person name="Agrewala J.N."/>
            <person name="Mayilraj S."/>
        </authorList>
    </citation>
    <scope>NUCLEOTIDE SEQUENCE [LARGE SCALE GENOMIC DNA]</scope>
    <source>
        <strain evidence="3 4">G22B2</strain>
    </source>
</reference>
<dbReference type="InterPro" id="IPR036806">
    <property type="entry name" value="YozE_SAM-like_sf"/>
</dbReference>
<dbReference type="GeneID" id="58097566"/>
<feature type="domain" description="YozE SAM-like" evidence="2">
    <location>
        <begin position="5"/>
        <end position="68"/>
    </location>
</feature>
<accession>A0A0M2NVH6</accession>